<feature type="region of interest" description="Disordered" evidence="1">
    <location>
        <begin position="14"/>
        <end position="97"/>
    </location>
</feature>
<dbReference type="EMBL" id="BPLQ01012194">
    <property type="protein sequence ID" value="GIY63564.1"/>
    <property type="molecule type" value="Genomic_DNA"/>
</dbReference>
<feature type="compositionally biased region" description="Polar residues" evidence="1">
    <location>
        <begin position="14"/>
        <end position="27"/>
    </location>
</feature>
<evidence type="ECO:0000256" key="1">
    <source>
        <dbReference type="SAM" id="MobiDB-lite"/>
    </source>
</evidence>
<feature type="compositionally biased region" description="Polar residues" evidence="1">
    <location>
        <begin position="83"/>
        <end position="92"/>
    </location>
</feature>
<keyword evidence="3" id="KW-1185">Reference proteome</keyword>
<protein>
    <submittedName>
        <fullName evidence="2">Uncharacterized protein</fullName>
    </submittedName>
</protein>
<accession>A0AAV4V0M4</accession>
<gene>
    <name evidence="2" type="ORF">CDAR_442281</name>
</gene>
<reference evidence="2 3" key="1">
    <citation type="submission" date="2021-06" db="EMBL/GenBank/DDBJ databases">
        <title>Caerostris darwini draft genome.</title>
        <authorList>
            <person name="Kono N."/>
            <person name="Arakawa K."/>
        </authorList>
    </citation>
    <scope>NUCLEOTIDE SEQUENCE [LARGE SCALE GENOMIC DNA]</scope>
</reference>
<name>A0AAV4V0M4_9ARAC</name>
<sequence length="145" mass="15867">MNIDHDHSFYCQSLNQMDTNTEGNGPSQDPPQVLSPQVSEVPSPPAGEKDPLLPPLQNASPIKPNPEPHKPVASNGITVLPRCTSQSPPHNSVDNEHINHTTAGFISERRRTFKGCSSFVDICIPEMGLMRSHVFVPWHEGTAVN</sequence>
<organism evidence="2 3">
    <name type="scientific">Caerostris darwini</name>
    <dbReference type="NCBI Taxonomy" id="1538125"/>
    <lineage>
        <taxon>Eukaryota</taxon>
        <taxon>Metazoa</taxon>
        <taxon>Ecdysozoa</taxon>
        <taxon>Arthropoda</taxon>
        <taxon>Chelicerata</taxon>
        <taxon>Arachnida</taxon>
        <taxon>Araneae</taxon>
        <taxon>Araneomorphae</taxon>
        <taxon>Entelegynae</taxon>
        <taxon>Araneoidea</taxon>
        <taxon>Araneidae</taxon>
        <taxon>Caerostris</taxon>
    </lineage>
</organism>
<dbReference type="AlphaFoldDB" id="A0AAV4V0M4"/>
<evidence type="ECO:0000313" key="2">
    <source>
        <dbReference type="EMBL" id="GIY63564.1"/>
    </source>
</evidence>
<proteinExistence type="predicted"/>
<evidence type="ECO:0000313" key="3">
    <source>
        <dbReference type="Proteomes" id="UP001054837"/>
    </source>
</evidence>
<dbReference type="Proteomes" id="UP001054837">
    <property type="component" value="Unassembled WGS sequence"/>
</dbReference>
<comment type="caution">
    <text evidence="2">The sequence shown here is derived from an EMBL/GenBank/DDBJ whole genome shotgun (WGS) entry which is preliminary data.</text>
</comment>